<sequence length="273" mass="28218">MRVVFTAVATMAALLACSDSVPTAGEPEAVLEHDVSLFVARGTDGDAYGEDAKRLLRASGDKNDVVPSLESDEEARTVVNTAAIEKLDTVSTVLASGMFGKATKQARDTAVQAAAAAADEMGTVTKILASGVYGKTTNEVKDAARLKALRQMASDFMRRSVKRTQKGAKGAGAELDAKQRAYMKKIIALFDELAAGLTGKETARAFKKVPGGTLKNTKEADDGGVLAGGVLRKNTEEADDGGVLAGGVLRKNTEEADDGGVVAGGVLRDSPAA</sequence>
<protein>
    <submittedName>
        <fullName evidence="2">Uncharacterized protein</fullName>
    </submittedName>
</protein>
<gene>
    <name evidence="2" type="ORF">PM001_LOCUS21278</name>
</gene>
<proteinExistence type="predicted"/>
<organism evidence="2 3">
    <name type="scientific">Peronospora matthiolae</name>
    <dbReference type="NCBI Taxonomy" id="2874970"/>
    <lineage>
        <taxon>Eukaryota</taxon>
        <taxon>Sar</taxon>
        <taxon>Stramenopiles</taxon>
        <taxon>Oomycota</taxon>
        <taxon>Peronosporomycetes</taxon>
        <taxon>Peronosporales</taxon>
        <taxon>Peronosporaceae</taxon>
        <taxon>Peronospora</taxon>
    </lineage>
</organism>
<name>A0AAV1UR01_9STRA</name>
<dbReference type="AlphaFoldDB" id="A0AAV1UR01"/>
<dbReference type="Proteomes" id="UP001162060">
    <property type="component" value="Unassembled WGS sequence"/>
</dbReference>
<accession>A0AAV1UR01</accession>
<evidence type="ECO:0000256" key="1">
    <source>
        <dbReference type="SAM" id="SignalP"/>
    </source>
</evidence>
<reference evidence="2" key="1">
    <citation type="submission" date="2024-01" db="EMBL/GenBank/DDBJ databases">
        <authorList>
            <person name="Webb A."/>
        </authorList>
    </citation>
    <scope>NUCLEOTIDE SEQUENCE</scope>
    <source>
        <strain evidence="2">Pm1</strain>
    </source>
</reference>
<feature type="chain" id="PRO_5043987729" evidence="1">
    <location>
        <begin position="21"/>
        <end position="273"/>
    </location>
</feature>
<evidence type="ECO:0000313" key="2">
    <source>
        <dbReference type="EMBL" id="CAK7936128.1"/>
    </source>
</evidence>
<comment type="caution">
    <text evidence="2">The sequence shown here is derived from an EMBL/GenBank/DDBJ whole genome shotgun (WGS) entry which is preliminary data.</text>
</comment>
<evidence type="ECO:0000313" key="3">
    <source>
        <dbReference type="Proteomes" id="UP001162060"/>
    </source>
</evidence>
<dbReference type="EMBL" id="CAKLBY020000223">
    <property type="protein sequence ID" value="CAK7936128.1"/>
    <property type="molecule type" value="Genomic_DNA"/>
</dbReference>
<feature type="signal peptide" evidence="1">
    <location>
        <begin position="1"/>
        <end position="20"/>
    </location>
</feature>
<dbReference type="PROSITE" id="PS51257">
    <property type="entry name" value="PROKAR_LIPOPROTEIN"/>
    <property type="match status" value="1"/>
</dbReference>
<keyword evidence="1" id="KW-0732">Signal</keyword>